<organism evidence="3 4">
    <name type="scientific">Phytohabitans flavus</name>
    <dbReference type="NCBI Taxonomy" id="1076124"/>
    <lineage>
        <taxon>Bacteria</taxon>
        <taxon>Bacillati</taxon>
        <taxon>Actinomycetota</taxon>
        <taxon>Actinomycetes</taxon>
        <taxon>Micromonosporales</taxon>
        <taxon>Micromonosporaceae</taxon>
    </lineage>
</organism>
<keyword evidence="1" id="KW-0812">Transmembrane</keyword>
<gene>
    <name evidence="3" type="ORF">Pflav_054970</name>
</gene>
<keyword evidence="2" id="KW-0732">Signal</keyword>
<proteinExistence type="predicted"/>
<protein>
    <submittedName>
        <fullName evidence="3">Uncharacterized protein</fullName>
    </submittedName>
</protein>
<evidence type="ECO:0000313" key="4">
    <source>
        <dbReference type="Proteomes" id="UP000502508"/>
    </source>
</evidence>
<dbReference type="AlphaFoldDB" id="A0A6F8XZ52"/>
<reference evidence="3 4" key="1">
    <citation type="submission" date="2020-03" db="EMBL/GenBank/DDBJ databases">
        <title>Whole genome shotgun sequence of Phytohabitans flavus NBRC 107702.</title>
        <authorList>
            <person name="Komaki H."/>
            <person name="Tamura T."/>
        </authorList>
    </citation>
    <scope>NUCLEOTIDE SEQUENCE [LARGE SCALE GENOMIC DNA]</scope>
    <source>
        <strain evidence="3 4">NBRC 107702</strain>
    </source>
</reference>
<evidence type="ECO:0000256" key="1">
    <source>
        <dbReference type="SAM" id="Phobius"/>
    </source>
</evidence>
<keyword evidence="1" id="KW-0472">Membrane</keyword>
<feature type="transmembrane region" description="Helical" evidence="1">
    <location>
        <begin position="479"/>
        <end position="498"/>
    </location>
</feature>
<dbReference type="KEGG" id="pfla:Pflav_054970"/>
<dbReference type="Proteomes" id="UP000502508">
    <property type="component" value="Chromosome"/>
</dbReference>
<sequence>MKGTMRYKTPLGRLGLACAAASMVALAAAAPARAEEPVEYGWAQPSMEYVVNVAMDATTPKPIKITVENSVPTAAVDVTVKIDTSTVSAAFKLDLPGADQGCTVAGKVATCTLAELPGESKKVYTIDALPGDLEVLEYQGLIQVTTSAANMPEDQQAEGYVQLMSPGIDLVMDQIDDMTLEPGRAAKLPIQAANVGTVAAAGVEVILSVGLEIEFPDQYENCTYNPDFLELNCWVLGDVAPGDVFAIADETPLRIAVKDKAAGPDKQWVSARVAPLGEEQIEELAAKAASKRSAGQQLRLAEVGPIPDLNDYDNFTQFNVNIPKNSADSVAIGGTVPGAVGDEVDLKVGLRNDGPNNMLKPGEEWAASALVTLPAGVKALTVSDRCTPIVDGEAQWEDEGKPIGLVYVCWPSDSLNAGEEFLFPFKVEIVDTASAAGSIVVDGGVQDPDTSNNTAEITMGAGSGGGGGGLPVTGARAGLVAGVGALLVAAGVVAVVLLRRRRIVTVVE</sequence>
<evidence type="ECO:0000256" key="2">
    <source>
        <dbReference type="SAM" id="SignalP"/>
    </source>
</evidence>
<feature type="chain" id="PRO_5026356368" evidence="2">
    <location>
        <begin position="35"/>
        <end position="508"/>
    </location>
</feature>
<dbReference type="RefSeq" id="WP_173038925.1">
    <property type="nucleotide sequence ID" value="NZ_AP022870.1"/>
</dbReference>
<keyword evidence="4" id="KW-1185">Reference proteome</keyword>
<evidence type="ECO:0000313" key="3">
    <source>
        <dbReference type="EMBL" id="BCB79087.1"/>
    </source>
</evidence>
<keyword evidence="1" id="KW-1133">Transmembrane helix</keyword>
<name>A0A6F8XZ52_9ACTN</name>
<dbReference type="EMBL" id="AP022870">
    <property type="protein sequence ID" value="BCB79087.1"/>
    <property type="molecule type" value="Genomic_DNA"/>
</dbReference>
<accession>A0A6F8XZ52</accession>
<reference evidence="3 4" key="2">
    <citation type="submission" date="2020-03" db="EMBL/GenBank/DDBJ databases">
        <authorList>
            <person name="Ichikawa N."/>
            <person name="Kimura A."/>
            <person name="Kitahashi Y."/>
            <person name="Uohara A."/>
        </authorList>
    </citation>
    <scope>NUCLEOTIDE SEQUENCE [LARGE SCALE GENOMIC DNA]</scope>
    <source>
        <strain evidence="3 4">NBRC 107702</strain>
    </source>
</reference>
<feature type="signal peptide" evidence="2">
    <location>
        <begin position="1"/>
        <end position="34"/>
    </location>
</feature>